<dbReference type="Proteomes" id="UP001190825">
    <property type="component" value="Unassembled WGS sequence"/>
</dbReference>
<sequence>MLTEEQKLKLEQNVRDLLQDFDQSGAAFTTPMLVSALRENGRAEDERLLDEADTEAFIADIVTRRRDELDGGPRQIVVLEEDPESKWGFKDA</sequence>
<name>A0A508WXC9_9HYPH</name>
<evidence type="ECO:0000313" key="3">
    <source>
        <dbReference type="Proteomes" id="UP001190825"/>
    </source>
</evidence>
<dbReference type="EMBL" id="NBUC01000066">
    <property type="protein sequence ID" value="PLU04304.1"/>
    <property type="molecule type" value="Genomic_DNA"/>
</dbReference>
<dbReference type="AlphaFoldDB" id="A0A508WXC9"/>
<accession>A0A508WXC9</accession>
<evidence type="ECO:0000313" key="2">
    <source>
        <dbReference type="EMBL" id="VTZ62113.1"/>
    </source>
</evidence>
<proteinExistence type="predicted"/>
<reference evidence="2" key="3">
    <citation type="submission" date="2019-06" db="EMBL/GenBank/DDBJ databases">
        <authorList>
            <person name="Le Quere A."/>
            <person name="Colella S."/>
        </authorList>
    </citation>
    <scope>NUCLEOTIDE SEQUENCE</scope>
    <source>
        <strain evidence="2">EmedicaeMD41</strain>
    </source>
</reference>
<protein>
    <submittedName>
        <fullName evidence="2">Uncharacterized protein</fullName>
    </submittedName>
</protein>
<evidence type="ECO:0000313" key="1">
    <source>
        <dbReference type="EMBL" id="PLU04304.1"/>
    </source>
</evidence>
<organism evidence="2">
    <name type="scientific">Sinorhizobium medicae</name>
    <dbReference type="NCBI Taxonomy" id="110321"/>
    <lineage>
        <taxon>Bacteria</taxon>
        <taxon>Pseudomonadati</taxon>
        <taxon>Pseudomonadota</taxon>
        <taxon>Alphaproteobacteria</taxon>
        <taxon>Hyphomicrobiales</taxon>
        <taxon>Rhizobiaceae</taxon>
        <taxon>Sinorhizobium/Ensifer group</taxon>
        <taxon>Sinorhizobium</taxon>
    </lineage>
</organism>
<keyword evidence="3" id="KW-1185">Reference proteome</keyword>
<gene>
    <name evidence="1" type="ORF">BMJ33_12560</name>
    <name evidence="2" type="ORF">EMEDMD4_350013</name>
</gene>
<reference evidence="1 3" key="2">
    <citation type="journal article" date="2018" name="FEMS Microbiol. Ecol.">
        <title>Co-invading symbiotic mutualists of Medicago polymorpha retain high ancestral diversity and contain diverse accessory genomes.</title>
        <authorList>
            <person name="Porter S.S."/>
            <person name="Faber-Hammond J.J."/>
            <person name="Friesen M.L."/>
        </authorList>
    </citation>
    <scope>NUCLEOTIDE SEQUENCE [LARGE SCALE GENOMIC DNA]</scope>
    <source>
        <strain evidence="1 3">Str16</strain>
    </source>
</reference>
<dbReference type="EMBL" id="CABFNB010000101">
    <property type="protein sequence ID" value="VTZ62113.1"/>
    <property type="molecule type" value="Genomic_DNA"/>
</dbReference>
<dbReference type="Proteomes" id="UP000507954">
    <property type="component" value="Unassembled WGS sequence"/>
</dbReference>
<reference evidence="1" key="1">
    <citation type="submission" date="2017-04" db="EMBL/GenBank/DDBJ databases">
        <authorList>
            <person name="Porter S."/>
            <person name="Friesen M.L."/>
            <person name="Faber-Hammond J."/>
        </authorList>
    </citation>
    <scope>NUCLEOTIDE SEQUENCE</scope>
    <source>
        <strain evidence="1">Str16</strain>
    </source>
</reference>